<reference evidence="4" key="1">
    <citation type="journal article" date="2022" name="bioRxiv">
        <title>Sequencing and chromosome-scale assembly of the giantPleurodeles waltlgenome.</title>
        <authorList>
            <person name="Brown T."/>
            <person name="Elewa A."/>
            <person name="Iarovenko S."/>
            <person name="Subramanian E."/>
            <person name="Araus A.J."/>
            <person name="Petzold A."/>
            <person name="Susuki M."/>
            <person name="Suzuki K.-i.T."/>
            <person name="Hayashi T."/>
            <person name="Toyoda A."/>
            <person name="Oliveira C."/>
            <person name="Osipova E."/>
            <person name="Leigh N.D."/>
            <person name="Simon A."/>
            <person name="Yun M.H."/>
        </authorList>
    </citation>
    <scope>NUCLEOTIDE SEQUENCE</scope>
    <source>
        <strain evidence="4">20211129_DDA</strain>
        <tissue evidence="4">Liver</tissue>
    </source>
</reference>
<evidence type="ECO:0000313" key="4">
    <source>
        <dbReference type="EMBL" id="KAJ1146645.1"/>
    </source>
</evidence>
<keyword evidence="3" id="KW-0472">Membrane</keyword>
<feature type="compositionally biased region" description="Basic and acidic residues" evidence="2">
    <location>
        <begin position="320"/>
        <end position="331"/>
    </location>
</feature>
<sequence length="559" mass="63471">MRNARAHFKSCTSVMERDSARGRNPVCFKYKQNTEELHALDRIKEKSFPCLKSVKENQEDQTSLENIRSHFYILTRNLTPIVLHSGAQPNEDLVRRWEHAGFSKIGDLRANDNWEIPLNILSAVKNDFLLDGSYNILLHILRDLDVNSIINVQSLVSELVDPPGIRTAGSWRRLLVDRDKADPGIKAQRKWARQEGLEVSSDCWETINRLNFSVLRGANCHRMIFFSKWLLYRTPQALSRMGTSYPDMCFCCKEVGVAGWTHVIATCRCIQGYWDGIFAMLTTMAAVSISPCIRLMSLGYDPEARLSSRGAQHPGSLQTERSELERRGEPTRARERRLMKMVLFLPTFGPGVAVLLLLSLGVGGTRGQSPKPDFCSEVAECFTFSVLCNTTEYEARQYPPSVWVGTRVTASFTRAKLTGFWRLLSYIQGQNEVGVKLEMTAPVITKVPLGPDVEKEYTIYFLLPLAFQEAPPLPSSSDVFLSRFPQMVLYVRSFGGWIVNSNRDLHSQTLATSLERNSESFNPNYYYTAGYNSPMKLFNRHNEIWFRGQGEPGCESVQE</sequence>
<protein>
    <recommendedName>
        <fullName evidence="6">Heme-binding protein 2</fullName>
    </recommendedName>
</protein>
<keyword evidence="5" id="KW-1185">Reference proteome</keyword>
<keyword evidence="3" id="KW-0812">Transmembrane</keyword>
<dbReference type="PANTHER" id="PTHR11220:SF72">
    <property type="entry name" value="HEME-BINDING PROTEIN 2-LIKE ISOFORM X2"/>
    <property type="match status" value="1"/>
</dbReference>
<comment type="caution">
    <text evidence="4">The sequence shown here is derived from an EMBL/GenBank/DDBJ whole genome shotgun (WGS) entry which is preliminary data.</text>
</comment>
<evidence type="ECO:0000256" key="2">
    <source>
        <dbReference type="SAM" id="MobiDB-lite"/>
    </source>
</evidence>
<dbReference type="PANTHER" id="PTHR11220">
    <property type="entry name" value="HEME-BINDING PROTEIN-RELATED"/>
    <property type="match status" value="1"/>
</dbReference>
<evidence type="ECO:0000256" key="3">
    <source>
        <dbReference type="SAM" id="Phobius"/>
    </source>
</evidence>
<name>A0AAV7R7F7_PLEWA</name>
<evidence type="ECO:0000256" key="1">
    <source>
        <dbReference type="ARBA" id="ARBA00009817"/>
    </source>
</evidence>
<dbReference type="Gene3D" id="3.20.80.10">
    <property type="entry name" value="Regulatory factor, effector binding domain"/>
    <property type="match status" value="1"/>
</dbReference>
<accession>A0AAV7R7F7</accession>
<dbReference type="InterPro" id="IPR011256">
    <property type="entry name" value="Reg_factor_effector_dom_sf"/>
</dbReference>
<dbReference type="Pfam" id="PF04832">
    <property type="entry name" value="SOUL"/>
    <property type="match status" value="1"/>
</dbReference>
<comment type="similarity">
    <text evidence="1">Belongs to the HEBP family.</text>
</comment>
<proteinExistence type="inferred from homology"/>
<dbReference type="Proteomes" id="UP001066276">
    <property type="component" value="Chromosome 6"/>
</dbReference>
<dbReference type="GO" id="GO:0020037">
    <property type="term" value="F:heme binding"/>
    <property type="evidence" value="ECO:0007669"/>
    <property type="project" value="TreeGrafter"/>
</dbReference>
<evidence type="ECO:0008006" key="6">
    <source>
        <dbReference type="Google" id="ProtNLM"/>
    </source>
</evidence>
<dbReference type="FunFam" id="3.20.80.10:FF:000002">
    <property type="entry name" value="Heme-binding protein 2"/>
    <property type="match status" value="1"/>
</dbReference>
<feature type="region of interest" description="Disordered" evidence="2">
    <location>
        <begin position="306"/>
        <end position="331"/>
    </location>
</feature>
<dbReference type="EMBL" id="JANPWB010000010">
    <property type="protein sequence ID" value="KAJ1146645.1"/>
    <property type="molecule type" value="Genomic_DNA"/>
</dbReference>
<dbReference type="InterPro" id="IPR006917">
    <property type="entry name" value="SOUL_heme-bd"/>
</dbReference>
<evidence type="ECO:0000313" key="5">
    <source>
        <dbReference type="Proteomes" id="UP001066276"/>
    </source>
</evidence>
<dbReference type="SUPFAM" id="SSF55136">
    <property type="entry name" value="Probable bacterial effector-binding domain"/>
    <property type="match status" value="1"/>
</dbReference>
<gene>
    <name evidence="4" type="ORF">NDU88_012909</name>
</gene>
<feature type="transmembrane region" description="Helical" evidence="3">
    <location>
        <begin position="342"/>
        <end position="362"/>
    </location>
</feature>
<keyword evidence="3" id="KW-1133">Transmembrane helix</keyword>
<organism evidence="4 5">
    <name type="scientific">Pleurodeles waltl</name>
    <name type="common">Iberian ribbed newt</name>
    <dbReference type="NCBI Taxonomy" id="8319"/>
    <lineage>
        <taxon>Eukaryota</taxon>
        <taxon>Metazoa</taxon>
        <taxon>Chordata</taxon>
        <taxon>Craniata</taxon>
        <taxon>Vertebrata</taxon>
        <taxon>Euteleostomi</taxon>
        <taxon>Amphibia</taxon>
        <taxon>Batrachia</taxon>
        <taxon>Caudata</taxon>
        <taxon>Salamandroidea</taxon>
        <taxon>Salamandridae</taxon>
        <taxon>Pleurodelinae</taxon>
        <taxon>Pleurodeles</taxon>
    </lineage>
</organism>
<dbReference type="AlphaFoldDB" id="A0AAV7R7F7"/>